<evidence type="ECO:0000256" key="3">
    <source>
        <dbReference type="ARBA" id="ARBA00022989"/>
    </source>
</evidence>
<dbReference type="AlphaFoldDB" id="A0A6P6DJR0"/>
<keyword evidence="3 6" id="KW-1133">Transmembrane helix</keyword>
<comment type="subcellular location">
    <subcellularLocation>
        <location evidence="1">Membrane</location>
        <topology evidence="1">Single-pass type I membrane protein</topology>
    </subcellularLocation>
</comment>
<dbReference type="SMART" id="SM00406">
    <property type="entry name" value="IGv"/>
    <property type="match status" value="1"/>
</dbReference>
<dbReference type="InterPro" id="IPR052659">
    <property type="entry name" value="Nectin/PVR"/>
</dbReference>
<evidence type="ECO:0000256" key="7">
    <source>
        <dbReference type="SAM" id="SignalP"/>
    </source>
</evidence>
<dbReference type="GO" id="GO:0050862">
    <property type="term" value="P:positive regulation of T cell receptor signaling pathway"/>
    <property type="evidence" value="ECO:0007669"/>
    <property type="project" value="TreeGrafter"/>
</dbReference>
<dbReference type="SMART" id="SM00409">
    <property type="entry name" value="IG"/>
    <property type="match status" value="2"/>
</dbReference>
<dbReference type="InterPro" id="IPR007110">
    <property type="entry name" value="Ig-like_dom"/>
</dbReference>
<dbReference type="InterPro" id="IPR003599">
    <property type="entry name" value="Ig_sub"/>
</dbReference>
<dbReference type="Pfam" id="PF08205">
    <property type="entry name" value="C2-set_2"/>
    <property type="match status" value="1"/>
</dbReference>
<feature type="domain" description="Ig-like" evidence="8">
    <location>
        <begin position="150"/>
        <end position="255"/>
    </location>
</feature>
<feature type="chain" id="PRO_5028140202" evidence="7">
    <location>
        <begin position="20"/>
        <end position="428"/>
    </location>
</feature>
<protein>
    <submittedName>
        <fullName evidence="10">Poliovirus receptor isoform X1</fullName>
    </submittedName>
</protein>
<dbReference type="GO" id="GO:0046814">
    <property type="term" value="P:coreceptor-mediated virion attachment to host cell"/>
    <property type="evidence" value="ECO:0007669"/>
    <property type="project" value="TreeGrafter"/>
</dbReference>
<keyword evidence="7" id="KW-0732">Signal</keyword>
<dbReference type="PROSITE" id="PS50835">
    <property type="entry name" value="IG_LIKE"/>
    <property type="match status" value="3"/>
</dbReference>
<evidence type="ECO:0000313" key="10">
    <source>
        <dbReference type="RefSeq" id="XP_023560289.1"/>
    </source>
</evidence>
<dbReference type="GeneID" id="101564682"/>
<dbReference type="SUPFAM" id="SSF48726">
    <property type="entry name" value="Immunoglobulin"/>
    <property type="match status" value="3"/>
</dbReference>
<keyword evidence="5" id="KW-1015">Disulfide bond</keyword>
<keyword evidence="4 6" id="KW-0472">Membrane</keyword>
<name>A0A6P6DJR0_OCTDE</name>
<feature type="transmembrane region" description="Helical" evidence="6">
    <location>
        <begin position="355"/>
        <end position="378"/>
    </location>
</feature>
<dbReference type="GO" id="GO:0043296">
    <property type="term" value="C:apical junction complex"/>
    <property type="evidence" value="ECO:0007669"/>
    <property type="project" value="TreeGrafter"/>
</dbReference>
<evidence type="ECO:0000313" key="9">
    <source>
        <dbReference type="Proteomes" id="UP000515203"/>
    </source>
</evidence>
<dbReference type="GO" id="GO:0005886">
    <property type="term" value="C:plasma membrane"/>
    <property type="evidence" value="ECO:0007669"/>
    <property type="project" value="TreeGrafter"/>
</dbReference>
<dbReference type="PANTHER" id="PTHR47387">
    <property type="entry name" value="NECTIN-2"/>
    <property type="match status" value="1"/>
</dbReference>
<keyword evidence="9" id="KW-1185">Reference proteome</keyword>
<keyword evidence="2 6" id="KW-0812">Transmembrane</keyword>
<dbReference type="Pfam" id="PF07686">
    <property type="entry name" value="V-set"/>
    <property type="match status" value="1"/>
</dbReference>
<dbReference type="InterPro" id="IPR013162">
    <property type="entry name" value="CD80_C2-set"/>
</dbReference>
<dbReference type="GO" id="GO:0002891">
    <property type="term" value="P:positive regulation of immunoglobulin mediated immune response"/>
    <property type="evidence" value="ECO:0007669"/>
    <property type="project" value="TreeGrafter"/>
</dbReference>
<dbReference type="Gene3D" id="2.60.40.10">
    <property type="entry name" value="Immunoglobulins"/>
    <property type="match status" value="3"/>
</dbReference>
<sequence>MAHAVLWLLLLFVVPLRDGLETLSLQIPSQVLGVLGKKVKLPCQLQGLKPDTKTTITQLTWELQKSGGEAPQLVAIFHPSRGSQVKESEDPHKPQRMEFESARVGGDLRDASLVLWAVRREDEGTYMCHISTFPQGSASGKTELLVRALPQNRVELQEATLDLTPGNLVPVAQCISEGGWPPPQVSWLLGDLGDSNETIREHKKQEPGPLPDTVTVTSVLMMVPSGHVNGKNVTCRVEHETLEKPDLLSVRLSVSYLPQVSISGYDDNWYLGRKAVTLTCEVDSNPEDVNVVWNTTRGTLPLSAKAQGRQLFIPAIEESMNATFICLATNAVGTGQAELTIQLKEPPPGGQQSHIIAIVIGTVLGLVILIGVGLQIYCSYCRSHGHYRFSSPLNRTNGINGVNRANGTNGVNRENEVLYSVVNGTTSL</sequence>
<feature type="domain" description="Ig-like" evidence="8">
    <location>
        <begin position="258"/>
        <end position="342"/>
    </location>
</feature>
<evidence type="ECO:0000256" key="4">
    <source>
        <dbReference type="ARBA" id="ARBA00023136"/>
    </source>
</evidence>
<dbReference type="GO" id="GO:0033005">
    <property type="term" value="P:positive regulation of mast cell activation"/>
    <property type="evidence" value="ECO:0007669"/>
    <property type="project" value="TreeGrafter"/>
</dbReference>
<dbReference type="GO" id="GO:0007156">
    <property type="term" value="P:homophilic cell adhesion via plasma membrane adhesion molecules"/>
    <property type="evidence" value="ECO:0007669"/>
    <property type="project" value="TreeGrafter"/>
</dbReference>
<dbReference type="GO" id="GO:0005925">
    <property type="term" value="C:focal adhesion"/>
    <property type="evidence" value="ECO:0007669"/>
    <property type="project" value="TreeGrafter"/>
</dbReference>
<dbReference type="InterPro" id="IPR013106">
    <property type="entry name" value="Ig_V-set"/>
</dbReference>
<dbReference type="GO" id="GO:0002860">
    <property type="term" value="P:positive regulation of natural killer cell mediated cytotoxicity directed against tumor cell target"/>
    <property type="evidence" value="ECO:0007669"/>
    <property type="project" value="TreeGrafter"/>
</dbReference>
<dbReference type="InterPro" id="IPR036179">
    <property type="entry name" value="Ig-like_dom_sf"/>
</dbReference>
<dbReference type="PANTHER" id="PTHR47387:SF2">
    <property type="entry name" value="PVR CELL ADHESION MOLECULE"/>
    <property type="match status" value="1"/>
</dbReference>
<dbReference type="RefSeq" id="XP_023560289.1">
    <property type="nucleotide sequence ID" value="XM_023704521.1"/>
</dbReference>
<evidence type="ECO:0000256" key="5">
    <source>
        <dbReference type="ARBA" id="ARBA00023157"/>
    </source>
</evidence>
<dbReference type="GO" id="GO:0001675">
    <property type="term" value="P:acrosome assembly"/>
    <property type="evidence" value="ECO:0007669"/>
    <property type="project" value="TreeGrafter"/>
</dbReference>
<organism evidence="9 10">
    <name type="scientific">Octodon degus</name>
    <name type="common">Degu</name>
    <name type="synonym">Sciurus degus</name>
    <dbReference type="NCBI Taxonomy" id="10160"/>
    <lineage>
        <taxon>Eukaryota</taxon>
        <taxon>Metazoa</taxon>
        <taxon>Chordata</taxon>
        <taxon>Craniata</taxon>
        <taxon>Vertebrata</taxon>
        <taxon>Euteleostomi</taxon>
        <taxon>Mammalia</taxon>
        <taxon>Eutheria</taxon>
        <taxon>Euarchontoglires</taxon>
        <taxon>Glires</taxon>
        <taxon>Rodentia</taxon>
        <taxon>Hystricomorpha</taxon>
        <taxon>Octodontidae</taxon>
        <taxon>Octodon</taxon>
    </lineage>
</organism>
<evidence type="ECO:0000259" key="8">
    <source>
        <dbReference type="PROSITE" id="PS50835"/>
    </source>
</evidence>
<reference evidence="10" key="1">
    <citation type="submission" date="2025-08" db="UniProtKB">
        <authorList>
            <consortium name="RefSeq"/>
        </authorList>
    </citation>
    <scope>IDENTIFICATION</scope>
</reference>
<evidence type="ECO:0000256" key="1">
    <source>
        <dbReference type="ARBA" id="ARBA00004479"/>
    </source>
</evidence>
<keyword evidence="10" id="KW-0675">Receptor</keyword>
<gene>
    <name evidence="10" type="primary">LOC101564682</name>
</gene>
<dbReference type="Proteomes" id="UP000515203">
    <property type="component" value="Unplaced"/>
</dbReference>
<evidence type="ECO:0000256" key="6">
    <source>
        <dbReference type="SAM" id="Phobius"/>
    </source>
</evidence>
<dbReference type="InterPro" id="IPR013783">
    <property type="entry name" value="Ig-like_fold"/>
</dbReference>
<dbReference type="InParanoid" id="A0A6P6DJR0"/>
<accession>A0A6P6DJR0</accession>
<dbReference type="GO" id="GO:0050839">
    <property type="term" value="F:cell adhesion molecule binding"/>
    <property type="evidence" value="ECO:0007669"/>
    <property type="project" value="TreeGrafter"/>
</dbReference>
<dbReference type="OrthoDB" id="6413693at2759"/>
<feature type="signal peptide" evidence="7">
    <location>
        <begin position="1"/>
        <end position="19"/>
    </location>
</feature>
<proteinExistence type="predicted"/>
<feature type="domain" description="Ig-like" evidence="8">
    <location>
        <begin position="36"/>
        <end position="147"/>
    </location>
</feature>
<evidence type="ECO:0000256" key="2">
    <source>
        <dbReference type="ARBA" id="ARBA00022692"/>
    </source>
</evidence>